<accession>A0A840FFC4</accession>
<evidence type="ECO:0000256" key="2">
    <source>
        <dbReference type="ARBA" id="ARBA00022989"/>
    </source>
</evidence>
<dbReference type="InterPro" id="IPR020846">
    <property type="entry name" value="MFS_dom"/>
</dbReference>
<reference evidence="6 7" key="1">
    <citation type="submission" date="2020-08" db="EMBL/GenBank/DDBJ databases">
        <title>Genomic Encyclopedia of Type Strains, Phase IV (KMG-IV): sequencing the most valuable type-strain genomes for metagenomic binning, comparative biology and taxonomic classification.</title>
        <authorList>
            <person name="Goeker M."/>
        </authorList>
    </citation>
    <scope>NUCLEOTIDE SEQUENCE [LARGE SCALE GENOMIC DNA]</scope>
    <source>
        <strain evidence="6 7">YC6723</strain>
    </source>
</reference>
<feature type="transmembrane region" description="Helical" evidence="4">
    <location>
        <begin position="298"/>
        <end position="321"/>
    </location>
</feature>
<keyword evidence="1 4" id="KW-0812">Transmembrane</keyword>
<feature type="transmembrane region" description="Helical" evidence="4">
    <location>
        <begin position="391"/>
        <end position="410"/>
    </location>
</feature>
<feature type="transmembrane region" description="Helical" evidence="4">
    <location>
        <begin position="327"/>
        <end position="352"/>
    </location>
</feature>
<evidence type="ECO:0000313" key="6">
    <source>
        <dbReference type="EMBL" id="MBB4154337.1"/>
    </source>
</evidence>
<feature type="transmembrane region" description="Helical" evidence="4">
    <location>
        <begin position="86"/>
        <end position="105"/>
    </location>
</feature>
<dbReference type="PROSITE" id="PS50850">
    <property type="entry name" value="MFS"/>
    <property type="match status" value="1"/>
</dbReference>
<evidence type="ECO:0000256" key="1">
    <source>
        <dbReference type="ARBA" id="ARBA00022692"/>
    </source>
</evidence>
<dbReference type="SUPFAM" id="SSF103473">
    <property type="entry name" value="MFS general substrate transporter"/>
    <property type="match status" value="1"/>
</dbReference>
<dbReference type="EMBL" id="JACIEV010000006">
    <property type="protein sequence ID" value="MBB4154337.1"/>
    <property type="molecule type" value="Genomic_DNA"/>
</dbReference>
<feature type="transmembrane region" description="Helical" evidence="4">
    <location>
        <begin position="176"/>
        <end position="196"/>
    </location>
</feature>
<dbReference type="PANTHER" id="PTHR23539">
    <property type="entry name" value="MFS TRANSPORTER"/>
    <property type="match status" value="1"/>
</dbReference>
<dbReference type="PANTHER" id="PTHR23539:SF1">
    <property type="entry name" value="MAJOR FACILITATOR SUPERFAMILY (MFS) PROFILE DOMAIN-CONTAINING PROTEIN"/>
    <property type="match status" value="1"/>
</dbReference>
<keyword evidence="7" id="KW-1185">Reference proteome</keyword>
<proteinExistence type="predicted"/>
<name>A0A840FFC4_9SPHN</name>
<evidence type="ECO:0000256" key="3">
    <source>
        <dbReference type="ARBA" id="ARBA00023136"/>
    </source>
</evidence>
<dbReference type="InterPro" id="IPR011701">
    <property type="entry name" value="MFS"/>
</dbReference>
<dbReference type="Gene3D" id="1.20.1250.20">
    <property type="entry name" value="MFS general substrate transporter like domains"/>
    <property type="match status" value="2"/>
</dbReference>
<feature type="transmembrane region" description="Helical" evidence="4">
    <location>
        <begin position="150"/>
        <end position="170"/>
    </location>
</feature>
<protein>
    <submittedName>
        <fullName evidence="6">MFS family permease</fullName>
    </submittedName>
</protein>
<comment type="caution">
    <text evidence="6">The sequence shown here is derived from an EMBL/GenBank/DDBJ whole genome shotgun (WGS) entry which is preliminary data.</text>
</comment>
<sequence length="426" mass="43632">MATIPADAAAPPSRPDDRKRATRSLQALNFFMADMQAGIGPFLGVFLQQRGWQTGPIGTVMTAGGVAGMLMTAPAGALIDHTDKKRWVVVVTGICTVLASFLILWSQSWAVVTVSQVATAIAGAAIGPAVAGMTLGVVRQKGFNAQNGRNQAWNHAGNMVGAGLSGWLGWKFGMPAIFFLAAAFGVLAIISVLSIPERAINHRAARGLEGDGKDGEEEEGGKAEGFRTLLSNKPMLILAAALACFHLGNGAMLPLYGLAVVGAGKGNAAMFTATTVMVAQAVMIVASLIAMKVAAGRGYWLVLLISFAALPLRGALAGSFIEHWGVWPVQALDGIGAGLQSVAVPGLVACLLRGTGRVNVGQGAVMTVQGVGASLSPAIGGWLAQAIGYQAAFYILGSFAVVSLLLWIGFAGTLRPACAGTPEAAA</sequence>
<dbReference type="RefSeq" id="WP_183984791.1">
    <property type="nucleotide sequence ID" value="NZ_JACIEV010000006.1"/>
</dbReference>
<feature type="transmembrane region" description="Helical" evidence="4">
    <location>
        <begin position="268"/>
        <end position="291"/>
    </location>
</feature>
<evidence type="ECO:0000313" key="7">
    <source>
        <dbReference type="Proteomes" id="UP000529795"/>
    </source>
</evidence>
<feature type="domain" description="Major facilitator superfamily (MFS) profile" evidence="5">
    <location>
        <begin position="1"/>
        <end position="415"/>
    </location>
</feature>
<keyword evidence="2 4" id="KW-1133">Transmembrane helix</keyword>
<feature type="transmembrane region" description="Helical" evidence="4">
    <location>
        <begin position="27"/>
        <end position="47"/>
    </location>
</feature>
<evidence type="ECO:0000256" key="4">
    <source>
        <dbReference type="SAM" id="Phobius"/>
    </source>
</evidence>
<dbReference type="Pfam" id="PF07690">
    <property type="entry name" value="MFS_1"/>
    <property type="match status" value="1"/>
</dbReference>
<organism evidence="6 7">
    <name type="scientific">Sphingomonas jinjuensis</name>
    <dbReference type="NCBI Taxonomy" id="535907"/>
    <lineage>
        <taxon>Bacteria</taxon>
        <taxon>Pseudomonadati</taxon>
        <taxon>Pseudomonadota</taxon>
        <taxon>Alphaproteobacteria</taxon>
        <taxon>Sphingomonadales</taxon>
        <taxon>Sphingomonadaceae</taxon>
        <taxon>Sphingomonas</taxon>
    </lineage>
</organism>
<evidence type="ECO:0000259" key="5">
    <source>
        <dbReference type="PROSITE" id="PS50850"/>
    </source>
</evidence>
<feature type="transmembrane region" description="Helical" evidence="4">
    <location>
        <begin position="117"/>
        <end position="138"/>
    </location>
</feature>
<dbReference type="InterPro" id="IPR036259">
    <property type="entry name" value="MFS_trans_sf"/>
</dbReference>
<keyword evidence="3 4" id="KW-0472">Membrane</keyword>
<gene>
    <name evidence="6" type="ORF">GGQ80_002250</name>
</gene>
<feature type="transmembrane region" description="Helical" evidence="4">
    <location>
        <begin position="236"/>
        <end position="256"/>
    </location>
</feature>
<feature type="transmembrane region" description="Helical" evidence="4">
    <location>
        <begin position="364"/>
        <end position="385"/>
    </location>
</feature>
<dbReference type="GO" id="GO:0022857">
    <property type="term" value="F:transmembrane transporter activity"/>
    <property type="evidence" value="ECO:0007669"/>
    <property type="project" value="InterPro"/>
</dbReference>
<dbReference type="AlphaFoldDB" id="A0A840FFC4"/>
<feature type="transmembrane region" description="Helical" evidence="4">
    <location>
        <begin position="59"/>
        <end position="79"/>
    </location>
</feature>
<dbReference type="Proteomes" id="UP000529795">
    <property type="component" value="Unassembled WGS sequence"/>
</dbReference>